<dbReference type="Pfam" id="PF07769">
    <property type="entry name" value="PsiF_repeat"/>
    <property type="match status" value="2"/>
</dbReference>
<reference evidence="1" key="1">
    <citation type="submission" date="2022-10" db="EMBL/GenBank/DDBJ databases">
        <title>Culturing micro-colonial fungi from biological soil crusts in the Mojave desert and describing Neophaeococcomyces mojavensis, and introducing the new genera and species Taxawa tesnikishii.</title>
        <authorList>
            <person name="Kurbessoian T."/>
            <person name="Stajich J.E."/>
        </authorList>
    </citation>
    <scope>NUCLEOTIDE SEQUENCE</scope>
    <source>
        <strain evidence="1">TK_35</strain>
    </source>
</reference>
<evidence type="ECO:0000313" key="1">
    <source>
        <dbReference type="EMBL" id="KAJ9614869.1"/>
    </source>
</evidence>
<dbReference type="AlphaFoldDB" id="A0AA38XKR0"/>
<sequence length="88" mass="9480">MLRAPALPWRRRESIIPERMADCSAKNKGLKGDAYKSAQSACLSSHAAAPAAPATPEDRMKKCNADAATKKLADEARKTFMSSCLRAS</sequence>
<dbReference type="InterPro" id="IPR011690">
    <property type="entry name" value="P_starv_induced_PsiF"/>
</dbReference>
<accession>A0AA38XKR0</accession>
<gene>
    <name evidence="1" type="ORF">H2204_014377</name>
</gene>
<name>A0AA38XKR0_9EURO</name>
<evidence type="ECO:0008006" key="2">
    <source>
        <dbReference type="Google" id="ProtNLM"/>
    </source>
</evidence>
<organism evidence="1">
    <name type="scientific">Knufia peltigerae</name>
    <dbReference type="NCBI Taxonomy" id="1002370"/>
    <lineage>
        <taxon>Eukaryota</taxon>
        <taxon>Fungi</taxon>
        <taxon>Dikarya</taxon>
        <taxon>Ascomycota</taxon>
        <taxon>Pezizomycotina</taxon>
        <taxon>Eurotiomycetes</taxon>
        <taxon>Chaetothyriomycetidae</taxon>
        <taxon>Chaetothyriales</taxon>
        <taxon>Trichomeriaceae</taxon>
        <taxon>Knufia</taxon>
    </lineage>
</organism>
<comment type="caution">
    <text evidence="1">The sequence shown here is derived from an EMBL/GenBank/DDBJ whole genome shotgun (WGS) entry which is preliminary data.</text>
</comment>
<proteinExistence type="predicted"/>
<protein>
    <recommendedName>
        <fullName evidence="2">Starvation-inducible protein</fullName>
    </recommendedName>
</protein>
<dbReference type="EMBL" id="JAPDRN010000182">
    <property type="protein sequence ID" value="KAJ9614869.1"/>
    <property type="molecule type" value="Genomic_DNA"/>
</dbReference>